<dbReference type="PROSITE" id="PS50920">
    <property type="entry name" value="SOLCAR"/>
    <property type="match status" value="3"/>
</dbReference>
<evidence type="ECO:0000313" key="13">
    <source>
        <dbReference type="Proteomes" id="UP000054558"/>
    </source>
</evidence>
<evidence type="ECO:0000313" key="12">
    <source>
        <dbReference type="EMBL" id="GAQ82434.1"/>
    </source>
</evidence>
<keyword evidence="4 10" id="KW-0812">Transmembrane</keyword>
<gene>
    <name evidence="12" type="ORF">KFL_001110110</name>
</gene>
<dbReference type="STRING" id="105231.A0A1Y1HUY3"/>
<dbReference type="AlphaFoldDB" id="A0A1Y1HUY3"/>
<dbReference type="PRINTS" id="PR00926">
    <property type="entry name" value="MITOCARRIER"/>
</dbReference>
<dbReference type="GO" id="GO:0031966">
    <property type="term" value="C:mitochondrial membrane"/>
    <property type="evidence" value="ECO:0000318"/>
    <property type="project" value="GO_Central"/>
</dbReference>
<comment type="catalytic activity">
    <reaction evidence="9">
        <text>ADP(in) + ATP(out) = ADP(out) + ATP(in)</text>
        <dbReference type="Rhea" id="RHEA:34999"/>
        <dbReference type="ChEBI" id="CHEBI:30616"/>
        <dbReference type="ChEBI" id="CHEBI:456216"/>
    </reaction>
    <physiologicalReaction direction="left-to-right" evidence="9">
        <dbReference type="Rhea" id="RHEA:35000"/>
    </physiologicalReaction>
</comment>
<dbReference type="SUPFAM" id="SSF103506">
    <property type="entry name" value="Mitochondrial carrier"/>
    <property type="match status" value="1"/>
</dbReference>
<feature type="repeat" description="Solcar" evidence="10">
    <location>
        <begin position="188"/>
        <end position="277"/>
    </location>
</feature>
<comment type="similarity">
    <text evidence="2 11">Belongs to the mitochondrial carrier (TC 2.A.29) family.</text>
</comment>
<dbReference type="EMBL" id="DF237060">
    <property type="protein sequence ID" value="GAQ82434.1"/>
    <property type="molecule type" value="Genomic_DNA"/>
</dbReference>
<dbReference type="GO" id="GO:0005743">
    <property type="term" value="C:mitochondrial inner membrane"/>
    <property type="evidence" value="ECO:0007669"/>
    <property type="project" value="InterPro"/>
</dbReference>
<keyword evidence="5" id="KW-0677">Repeat</keyword>
<proteinExistence type="inferred from homology"/>
<comment type="subcellular location">
    <subcellularLocation>
        <location evidence="1">Mitochondrion membrane</location>
        <topology evidence="1">Multi-pass membrane protein</topology>
    </subcellularLocation>
</comment>
<dbReference type="InterPro" id="IPR002113">
    <property type="entry name" value="ADT_euk_type"/>
</dbReference>
<dbReference type="PANTHER" id="PTHR45758">
    <property type="entry name" value="MITOFERRIN-1-RELATED"/>
    <property type="match status" value="1"/>
</dbReference>
<sequence>MIAGSVAGMVEHMAMFPVDTIKTRMQALGPMGSSGVRAPPHSTIAKAVSSIMRREGASGLYRGIGAMGLGAGPAHAVYFAVYEAAKSKLGGNRKGHHPLAHGMAGAIATVASDAVLTPMDVVKQRLQLRDSPYRGVADCVRRILKEEGVRAFYRSYPTTLVMNVPFTAVHFATYEAVKRMLGQSAGEDRLLTHVIAGGAAGALASGVTTPLDVVKTRLQTQGVTCRQYKSSNVFKTMKLIVREEGPRALWRGWRPRIMFHTPAAAICWSTYEAMKGVLTKIDAKIDHVGDGVR</sequence>
<evidence type="ECO:0000256" key="5">
    <source>
        <dbReference type="ARBA" id="ARBA00022737"/>
    </source>
</evidence>
<dbReference type="PRINTS" id="PR00927">
    <property type="entry name" value="ADPTRNSLCASE"/>
</dbReference>
<name>A0A1Y1HUY3_KLENI</name>
<dbReference type="OrthoDB" id="276989at2759"/>
<evidence type="ECO:0000256" key="8">
    <source>
        <dbReference type="ARBA" id="ARBA00023136"/>
    </source>
</evidence>
<evidence type="ECO:0000256" key="2">
    <source>
        <dbReference type="ARBA" id="ARBA00006375"/>
    </source>
</evidence>
<evidence type="ECO:0000256" key="4">
    <source>
        <dbReference type="ARBA" id="ARBA00022692"/>
    </source>
</evidence>
<evidence type="ECO:0000256" key="9">
    <source>
        <dbReference type="ARBA" id="ARBA00024143"/>
    </source>
</evidence>
<reference evidence="12 13" key="1">
    <citation type="journal article" date="2014" name="Nat. Commun.">
        <title>Klebsormidium flaccidum genome reveals primary factors for plant terrestrial adaptation.</title>
        <authorList>
            <person name="Hori K."/>
            <person name="Maruyama F."/>
            <person name="Fujisawa T."/>
            <person name="Togashi T."/>
            <person name="Yamamoto N."/>
            <person name="Seo M."/>
            <person name="Sato S."/>
            <person name="Yamada T."/>
            <person name="Mori H."/>
            <person name="Tajima N."/>
            <person name="Moriyama T."/>
            <person name="Ikeuchi M."/>
            <person name="Watanabe M."/>
            <person name="Wada H."/>
            <person name="Kobayashi K."/>
            <person name="Saito M."/>
            <person name="Masuda T."/>
            <person name="Sasaki-Sekimoto Y."/>
            <person name="Mashiguchi K."/>
            <person name="Awai K."/>
            <person name="Shimojima M."/>
            <person name="Masuda S."/>
            <person name="Iwai M."/>
            <person name="Nobusawa T."/>
            <person name="Narise T."/>
            <person name="Kondo S."/>
            <person name="Saito H."/>
            <person name="Sato R."/>
            <person name="Murakawa M."/>
            <person name="Ihara Y."/>
            <person name="Oshima-Yamada Y."/>
            <person name="Ohtaka K."/>
            <person name="Satoh M."/>
            <person name="Sonobe K."/>
            <person name="Ishii M."/>
            <person name="Ohtani R."/>
            <person name="Kanamori-Sato M."/>
            <person name="Honoki R."/>
            <person name="Miyazaki D."/>
            <person name="Mochizuki H."/>
            <person name="Umetsu J."/>
            <person name="Higashi K."/>
            <person name="Shibata D."/>
            <person name="Kamiya Y."/>
            <person name="Sato N."/>
            <person name="Nakamura Y."/>
            <person name="Tabata S."/>
            <person name="Ida S."/>
            <person name="Kurokawa K."/>
            <person name="Ohta H."/>
        </authorList>
    </citation>
    <scope>NUCLEOTIDE SEQUENCE [LARGE SCALE GENOMIC DNA]</scope>
    <source>
        <strain evidence="12 13">NIES-2285</strain>
    </source>
</reference>
<protein>
    <submittedName>
        <fullName evidence="12">Mitochondrial substrate carrier family protein</fullName>
    </submittedName>
</protein>
<dbReference type="Pfam" id="PF00153">
    <property type="entry name" value="Mito_carr"/>
    <property type="match status" value="3"/>
</dbReference>
<keyword evidence="6" id="KW-1133">Transmembrane helix</keyword>
<keyword evidence="13" id="KW-1185">Reference proteome</keyword>
<accession>A0A1Y1HUY3</accession>
<keyword evidence="7" id="KW-0496">Mitochondrion</keyword>
<dbReference type="Gene3D" id="1.50.40.10">
    <property type="entry name" value="Mitochondrial carrier domain"/>
    <property type="match status" value="2"/>
</dbReference>
<dbReference type="GO" id="GO:0140021">
    <property type="term" value="P:mitochondrial ADP transmembrane transport"/>
    <property type="evidence" value="ECO:0007669"/>
    <property type="project" value="InterPro"/>
</dbReference>
<dbReference type="OMA" id="CVRTVTH"/>
<keyword evidence="8 10" id="KW-0472">Membrane</keyword>
<evidence type="ECO:0000256" key="3">
    <source>
        <dbReference type="ARBA" id="ARBA00022448"/>
    </source>
</evidence>
<feature type="repeat" description="Solcar" evidence="10">
    <location>
        <begin position="96"/>
        <end position="180"/>
    </location>
</feature>
<evidence type="ECO:0000256" key="1">
    <source>
        <dbReference type="ARBA" id="ARBA00004225"/>
    </source>
</evidence>
<dbReference type="PANTHER" id="PTHR45758:SF4">
    <property type="entry name" value="MITOFERRIN-1"/>
    <property type="match status" value="1"/>
</dbReference>
<dbReference type="InterPro" id="IPR002067">
    <property type="entry name" value="MCP"/>
</dbReference>
<dbReference type="Proteomes" id="UP000054558">
    <property type="component" value="Unassembled WGS sequence"/>
</dbReference>
<organism evidence="12 13">
    <name type="scientific">Klebsormidium nitens</name>
    <name type="common">Green alga</name>
    <name type="synonym">Ulothrix nitens</name>
    <dbReference type="NCBI Taxonomy" id="105231"/>
    <lineage>
        <taxon>Eukaryota</taxon>
        <taxon>Viridiplantae</taxon>
        <taxon>Streptophyta</taxon>
        <taxon>Klebsormidiophyceae</taxon>
        <taxon>Klebsormidiales</taxon>
        <taxon>Klebsormidiaceae</taxon>
        <taxon>Klebsormidium</taxon>
    </lineage>
</organism>
<evidence type="ECO:0000256" key="10">
    <source>
        <dbReference type="PROSITE-ProRule" id="PRU00282"/>
    </source>
</evidence>
<dbReference type="InterPro" id="IPR018108">
    <property type="entry name" value="MCP_transmembrane"/>
</dbReference>
<evidence type="ECO:0000256" key="6">
    <source>
        <dbReference type="ARBA" id="ARBA00022989"/>
    </source>
</evidence>
<evidence type="ECO:0000256" key="11">
    <source>
        <dbReference type="RuleBase" id="RU000488"/>
    </source>
</evidence>
<keyword evidence="3 11" id="KW-0813">Transport</keyword>
<dbReference type="GO" id="GO:0048250">
    <property type="term" value="P:iron import into the mitochondrion"/>
    <property type="evidence" value="ECO:0000318"/>
    <property type="project" value="GO_Central"/>
</dbReference>
<dbReference type="InterPro" id="IPR023395">
    <property type="entry name" value="MCP_dom_sf"/>
</dbReference>
<dbReference type="GO" id="GO:1990544">
    <property type="term" value="P:mitochondrial ATP transmembrane transport"/>
    <property type="evidence" value="ECO:0007669"/>
    <property type="project" value="InterPro"/>
</dbReference>
<dbReference type="GO" id="GO:0005471">
    <property type="term" value="F:ATP:ADP antiporter activity"/>
    <property type="evidence" value="ECO:0007669"/>
    <property type="project" value="InterPro"/>
</dbReference>
<dbReference type="GO" id="GO:0015093">
    <property type="term" value="F:ferrous iron transmembrane transporter activity"/>
    <property type="evidence" value="ECO:0000318"/>
    <property type="project" value="GO_Central"/>
</dbReference>
<evidence type="ECO:0000256" key="7">
    <source>
        <dbReference type="ARBA" id="ARBA00023128"/>
    </source>
</evidence>
<feature type="repeat" description="Solcar" evidence="10">
    <location>
        <begin position="1"/>
        <end position="88"/>
    </location>
</feature>